<gene>
    <name evidence="8" type="primary">FUB11_5</name>
    <name evidence="8" type="ORF">DIS24_g502</name>
</gene>
<comment type="subcellular location">
    <subcellularLocation>
        <location evidence="1">Membrane</location>
        <topology evidence="1">Multi-pass membrane protein</topology>
    </subcellularLocation>
</comment>
<evidence type="ECO:0000256" key="1">
    <source>
        <dbReference type="ARBA" id="ARBA00004141"/>
    </source>
</evidence>
<feature type="transmembrane region" description="Helical" evidence="6">
    <location>
        <begin position="108"/>
        <end position="130"/>
    </location>
</feature>
<dbReference type="EMBL" id="JAUJDW010000002">
    <property type="protein sequence ID" value="KAK0664262.1"/>
    <property type="molecule type" value="Genomic_DNA"/>
</dbReference>
<feature type="transmembrane region" description="Helical" evidence="6">
    <location>
        <begin position="344"/>
        <end position="363"/>
    </location>
</feature>
<keyword evidence="3 6" id="KW-1133">Transmembrane helix</keyword>
<dbReference type="PROSITE" id="PS50850">
    <property type="entry name" value="MFS"/>
    <property type="match status" value="1"/>
</dbReference>
<dbReference type="SUPFAM" id="SSF103473">
    <property type="entry name" value="MFS general substrate transporter"/>
    <property type="match status" value="1"/>
</dbReference>
<dbReference type="InterPro" id="IPR020846">
    <property type="entry name" value="MFS_dom"/>
</dbReference>
<evidence type="ECO:0000259" key="7">
    <source>
        <dbReference type="PROSITE" id="PS50850"/>
    </source>
</evidence>
<dbReference type="AlphaFoldDB" id="A0AA39Z6H9"/>
<accession>A0AA39Z6H9</accession>
<dbReference type="GO" id="GO:0022857">
    <property type="term" value="F:transmembrane transporter activity"/>
    <property type="evidence" value="ECO:0007669"/>
    <property type="project" value="InterPro"/>
</dbReference>
<dbReference type="GO" id="GO:0005886">
    <property type="term" value="C:plasma membrane"/>
    <property type="evidence" value="ECO:0007669"/>
    <property type="project" value="TreeGrafter"/>
</dbReference>
<feature type="transmembrane region" description="Helical" evidence="6">
    <location>
        <begin position="80"/>
        <end position="102"/>
    </location>
</feature>
<feature type="domain" description="Major facilitator superfamily (MFS) profile" evidence="7">
    <location>
        <begin position="1"/>
        <end position="461"/>
    </location>
</feature>
<keyword evidence="4 6" id="KW-0472">Membrane</keyword>
<dbReference type="Proteomes" id="UP001175001">
    <property type="component" value="Unassembled WGS sequence"/>
</dbReference>
<protein>
    <submittedName>
        <fullName evidence="8">Efflux pump FUB11</fullName>
    </submittedName>
</protein>
<feature type="transmembrane region" description="Helical" evidence="6">
    <location>
        <begin position="407"/>
        <end position="428"/>
    </location>
</feature>
<keyword evidence="2 6" id="KW-0812">Transmembrane</keyword>
<keyword evidence="9" id="KW-1185">Reference proteome</keyword>
<evidence type="ECO:0000256" key="6">
    <source>
        <dbReference type="SAM" id="Phobius"/>
    </source>
</evidence>
<dbReference type="PANTHER" id="PTHR23502">
    <property type="entry name" value="MAJOR FACILITATOR SUPERFAMILY"/>
    <property type="match status" value="1"/>
</dbReference>
<dbReference type="InterPro" id="IPR011701">
    <property type="entry name" value="MFS"/>
</dbReference>
<dbReference type="PANTHER" id="PTHR23502:SF160">
    <property type="entry name" value="MAJOR FACILITATOR SUPERFAMILY (MFS) PROFILE DOMAIN-CONTAINING PROTEIN-RELATED"/>
    <property type="match status" value="1"/>
</dbReference>
<feature type="transmembrane region" description="Helical" evidence="6">
    <location>
        <begin position="375"/>
        <end position="395"/>
    </location>
</feature>
<dbReference type="Gene3D" id="1.20.1250.20">
    <property type="entry name" value="MFS general substrate transporter like domains"/>
    <property type="match status" value="1"/>
</dbReference>
<feature type="transmembrane region" description="Helical" evidence="6">
    <location>
        <begin position="434"/>
        <end position="457"/>
    </location>
</feature>
<feature type="region of interest" description="Disordered" evidence="5">
    <location>
        <begin position="159"/>
        <end position="181"/>
    </location>
</feature>
<feature type="transmembrane region" description="Helical" evidence="6">
    <location>
        <begin position="249"/>
        <end position="274"/>
    </location>
</feature>
<organism evidence="8 9">
    <name type="scientific">Lasiodiplodia hormozganensis</name>
    <dbReference type="NCBI Taxonomy" id="869390"/>
    <lineage>
        <taxon>Eukaryota</taxon>
        <taxon>Fungi</taxon>
        <taxon>Dikarya</taxon>
        <taxon>Ascomycota</taxon>
        <taxon>Pezizomycotina</taxon>
        <taxon>Dothideomycetes</taxon>
        <taxon>Dothideomycetes incertae sedis</taxon>
        <taxon>Botryosphaeriales</taxon>
        <taxon>Botryosphaeriaceae</taxon>
        <taxon>Lasiodiplodia</taxon>
    </lineage>
</organism>
<proteinExistence type="predicted"/>
<evidence type="ECO:0000313" key="9">
    <source>
        <dbReference type="Proteomes" id="UP001175001"/>
    </source>
</evidence>
<feature type="transmembrane region" description="Helical" evidence="6">
    <location>
        <begin position="294"/>
        <end position="315"/>
    </location>
</feature>
<evidence type="ECO:0000256" key="5">
    <source>
        <dbReference type="SAM" id="MobiDB-lite"/>
    </source>
</evidence>
<evidence type="ECO:0000256" key="2">
    <source>
        <dbReference type="ARBA" id="ARBA00022692"/>
    </source>
</evidence>
<reference evidence="8" key="1">
    <citation type="submission" date="2023-06" db="EMBL/GenBank/DDBJ databases">
        <title>Multi-omics analyses reveal the molecular pathogenesis toolkit of Lasiodiplodia hormozganensis, a cross-kingdom pathogen.</title>
        <authorList>
            <person name="Felix C."/>
            <person name="Meneses R."/>
            <person name="Goncalves M.F.M."/>
            <person name="Tilleman L."/>
            <person name="Duarte A.S."/>
            <person name="Jorrin-Novo J.V."/>
            <person name="Van De Peer Y."/>
            <person name="Deforce D."/>
            <person name="Van Nieuwerburgh F."/>
            <person name="Esteves A.C."/>
            <person name="Alves A."/>
        </authorList>
    </citation>
    <scope>NUCLEOTIDE SEQUENCE</scope>
    <source>
        <strain evidence="8">CBS 339.90</strain>
    </source>
</reference>
<dbReference type="Pfam" id="PF07690">
    <property type="entry name" value="MFS_1"/>
    <property type="match status" value="1"/>
</dbReference>
<evidence type="ECO:0000313" key="8">
    <source>
        <dbReference type="EMBL" id="KAK0664262.1"/>
    </source>
</evidence>
<dbReference type="InterPro" id="IPR036259">
    <property type="entry name" value="MFS_trans_sf"/>
</dbReference>
<comment type="caution">
    <text evidence="8">The sequence shown here is derived from an EMBL/GenBank/DDBJ whole genome shotgun (WGS) entry which is preliminary data.</text>
</comment>
<evidence type="ECO:0000256" key="4">
    <source>
        <dbReference type="ARBA" id="ARBA00023136"/>
    </source>
</evidence>
<name>A0AA39Z6H9_9PEZI</name>
<sequence>MTFSQNLYALPAAEYVGKRNTTILSMATLLLSNIWAANVQSYGSLVGSRFIGGLAGGVIEALGPQIVAECFPNRHLGQAMVVYVGFLAAGSALGPIAAGAIATRLHSWRWFFNISAVAVGLNLLSSLLMFPETTYPLQQHIDGVASFAAADSSSNTLDNLELRTLRPKTPSPTPRSTSSPTLVDAVTAADDDAASIELHTPLHPPHPPLLRTWLTRSLFLTVSHGADRPRHGILSFVRSAAPLLVTPPVLATTLLFGLTIGWTVVASIVVSAQYSAPPWLFDAEQVGFLNWGPLVGLLVGIPVGGAVADVLYGALAARKKAAGGGGGGGGGASGGHDPRHRLPAVLPGAVVSPAGWLVMGFALRDGWAWGATSAGWGMAAFGLTASANVMLTYVVDCFPGKAGEIGVLVNGMKNFFAFGVSYGSLAWYESAGAMGQFATMAGVSWAVYAVLPLLYFWRNKRSDLEW</sequence>
<evidence type="ECO:0000256" key="3">
    <source>
        <dbReference type="ARBA" id="ARBA00022989"/>
    </source>
</evidence>